<dbReference type="EMBL" id="MRZV01000876">
    <property type="protein sequence ID" value="PIK43094.1"/>
    <property type="molecule type" value="Genomic_DNA"/>
</dbReference>
<gene>
    <name evidence="2" type="ORF">BSL78_20044</name>
</gene>
<feature type="compositionally biased region" description="Polar residues" evidence="1">
    <location>
        <begin position="34"/>
        <end position="48"/>
    </location>
</feature>
<feature type="compositionally biased region" description="Polar residues" evidence="1">
    <location>
        <begin position="17"/>
        <end position="27"/>
    </location>
</feature>
<dbReference type="AlphaFoldDB" id="A0A2G8K513"/>
<feature type="compositionally biased region" description="Polar residues" evidence="1">
    <location>
        <begin position="65"/>
        <end position="78"/>
    </location>
</feature>
<protein>
    <submittedName>
        <fullName evidence="2">Uncharacterized protein</fullName>
    </submittedName>
</protein>
<name>A0A2G8K513_STIJA</name>
<evidence type="ECO:0000313" key="2">
    <source>
        <dbReference type="EMBL" id="PIK43094.1"/>
    </source>
</evidence>
<feature type="compositionally biased region" description="Acidic residues" evidence="1">
    <location>
        <begin position="84"/>
        <end position="113"/>
    </location>
</feature>
<feature type="region of interest" description="Disordered" evidence="1">
    <location>
        <begin position="1"/>
        <end position="161"/>
    </location>
</feature>
<comment type="caution">
    <text evidence="2">The sequence shown here is derived from an EMBL/GenBank/DDBJ whole genome shotgun (WGS) entry which is preliminary data.</text>
</comment>
<sequence>MAGNFYESFSHEENTYEYVSSDSYQESQSREMHNGTSKPVVTISNSTETPDENLASGDSLAEGVASSSNQEYGTNYGSTYLEDQYSDYPEEYIDDDGTSPDDDIDESLDDDYSNGDGENSAPADEVADDSQTPQFGRHLISKDKVSTSIPGPDSDGSPRPR</sequence>
<dbReference type="Proteomes" id="UP000230750">
    <property type="component" value="Unassembled WGS sequence"/>
</dbReference>
<evidence type="ECO:0000256" key="1">
    <source>
        <dbReference type="SAM" id="MobiDB-lite"/>
    </source>
</evidence>
<reference evidence="2 3" key="1">
    <citation type="journal article" date="2017" name="PLoS Biol.">
        <title>The sea cucumber genome provides insights into morphological evolution and visceral regeneration.</title>
        <authorList>
            <person name="Zhang X."/>
            <person name="Sun L."/>
            <person name="Yuan J."/>
            <person name="Sun Y."/>
            <person name="Gao Y."/>
            <person name="Zhang L."/>
            <person name="Li S."/>
            <person name="Dai H."/>
            <person name="Hamel J.F."/>
            <person name="Liu C."/>
            <person name="Yu Y."/>
            <person name="Liu S."/>
            <person name="Lin W."/>
            <person name="Guo K."/>
            <person name="Jin S."/>
            <person name="Xu P."/>
            <person name="Storey K.B."/>
            <person name="Huan P."/>
            <person name="Zhang T."/>
            <person name="Zhou Y."/>
            <person name="Zhang J."/>
            <person name="Lin C."/>
            <person name="Li X."/>
            <person name="Xing L."/>
            <person name="Huo D."/>
            <person name="Sun M."/>
            <person name="Wang L."/>
            <person name="Mercier A."/>
            <person name="Li F."/>
            <person name="Yang H."/>
            <person name="Xiang J."/>
        </authorList>
    </citation>
    <scope>NUCLEOTIDE SEQUENCE [LARGE SCALE GENOMIC DNA]</scope>
    <source>
        <strain evidence="2">Shaxun</strain>
        <tissue evidence="2">Muscle</tissue>
    </source>
</reference>
<proteinExistence type="predicted"/>
<keyword evidence="3" id="KW-1185">Reference proteome</keyword>
<evidence type="ECO:0000313" key="3">
    <source>
        <dbReference type="Proteomes" id="UP000230750"/>
    </source>
</evidence>
<accession>A0A2G8K513</accession>
<organism evidence="2 3">
    <name type="scientific">Stichopus japonicus</name>
    <name type="common">Sea cucumber</name>
    <dbReference type="NCBI Taxonomy" id="307972"/>
    <lineage>
        <taxon>Eukaryota</taxon>
        <taxon>Metazoa</taxon>
        <taxon>Echinodermata</taxon>
        <taxon>Eleutherozoa</taxon>
        <taxon>Echinozoa</taxon>
        <taxon>Holothuroidea</taxon>
        <taxon>Aspidochirotacea</taxon>
        <taxon>Aspidochirotida</taxon>
        <taxon>Stichopodidae</taxon>
        <taxon>Apostichopus</taxon>
    </lineage>
</organism>